<dbReference type="AlphaFoldDB" id="A0A931DQX0"/>
<dbReference type="EMBL" id="JADOUA010000001">
    <property type="protein sequence ID" value="MBG6092156.1"/>
    <property type="molecule type" value="Genomic_DNA"/>
</dbReference>
<accession>A0A931DQX0</accession>
<dbReference type="InterPro" id="IPR029058">
    <property type="entry name" value="AB_hydrolase_fold"/>
</dbReference>
<organism evidence="2 3">
    <name type="scientific">Actinomadura viridis</name>
    <dbReference type="NCBI Taxonomy" id="58110"/>
    <lineage>
        <taxon>Bacteria</taxon>
        <taxon>Bacillati</taxon>
        <taxon>Actinomycetota</taxon>
        <taxon>Actinomycetes</taxon>
        <taxon>Streptosporangiales</taxon>
        <taxon>Thermomonosporaceae</taxon>
        <taxon>Actinomadura</taxon>
    </lineage>
</organism>
<dbReference type="InterPro" id="IPR052897">
    <property type="entry name" value="Sec-Metab_Biosynth_Hydrolase"/>
</dbReference>
<evidence type="ECO:0000259" key="1">
    <source>
        <dbReference type="Pfam" id="PF12697"/>
    </source>
</evidence>
<feature type="domain" description="AB hydrolase-1" evidence="1">
    <location>
        <begin position="4"/>
        <end position="218"/>
    </location>
</feature>
<gene>
    <name evidence="2" type="ORF">IW256_006269</name>
</gene>
<evidence type="ECO:0000313" key="3">
    <source>
        <dbReference type="Proteomes" id="UP000614047"/>
    </source>
</evidence>
<dbReference type="GO" id="GO:0003824">
    <property type="term" value="F:catalytic activity"/>
    <property type="evidence" value="ECO:0007669"/>
    <property type="project" value="UniProtKB-ARBA"/>
</dbReference>
<evidence type="ECO:0000313" key="2">
    <source>
        <dbReference type="EMBL" id="MBG6092156.1"/>
    </source>
</evidence>
<dbReference type="Pfam" id="PF12697">
    <property type="entry name" value="Abhydrolase_6"/>
    <property type="match status" value="1"/>
</dbReference>
<proteinExistence type="predicted"/>
<comment type="caution">
    <text evidence="2">The sequence shown here is derived from an EMBL/GenBank/DDBJ whole genome shotgun (WGS) entry which is preliminary data.</text>
</comment>
<reference evidence="2" key="1">
    <citation type="submission" date="2020-11" db="EMBL/GenBank/DDBJ databases">
        <title>Sequencing the genomes of 1000 actinobacteria strains.</title>
        <authorList>
            <person name="Klenk H.-P."/>
        </authorList>
    </citation>
    <scope>NUCLEOTIDE SEQUENCE</scope>
    <source>
        <strain evidence="2">DSM 43175</strain>
    </source>
</reference>
<name>A0A931DQX0_9ACTN</name>
<dbReference type="Proteomes" id="UP000614047">
    <property type="component" value="Unassembled WGS sequence"/>
</dbReference>
<dbReference type="RefSeq" id="WP_197014376.1">
    <property type="nucleotide sequence ID" value="NZ_BAABES010000039.1"/>
</dbReference>
<keyword evidence="3" id="KW-1185">Reference proteome</keyword>
<protein>
    <submittedName>
        <fullName evidence="2">Pimeloyl-ACP methyl ester carboxylesterase</fullName>
    </submittedName>
</protein>
<dbReference type="InterPro" id="IPR000073">
    <property type="entry name" value="AB_hydrolase_1"/>
</dbReference>
<dbReference type="PANTHER" id="PTHR37017:SF11">
    <property type="entry name" value="ESTERASE_LIPASE_THIOESTERASE DOMAIN-CONTAINING PROTEIN"/>
    <property type="match status" value="1"/>
</dbReference>
<dbReference type="PANTHER" id="PTHR37017">
    <property type="entry name" value="AB HYDROLASE-1 DOMAIN-CONTAINING PROTEIN-RELATED"/>
    <property type="match status" value="1"/>
</dbReference>
<dbReference type="SUPFAM" id="SSF53474">
    <property type="entry name" value="alpha/beta-Hydrolases"/>
    <property type="match status" value="1"/>
</dbReference>
<sequence length="227" mass="24269">MATFVLIHGAADTGWSWHLVEAELRARGHDVVAPDLPCDDDSAGLREYADTVADAVGGRTDLVVVGHSFGGFTAPLVAERLGADLLVFLAGMIPSPVESPGDWWENTGLGKAVQEQAERDGGLTGHEDPYVGFLHDVPRPLAEEALRRGRDQSSTPSFAPWPLDALPDVPTKAVICEDDRFFPAAFLRRVTAERLGVTPDVIPGGHCVTLSRPKELADLLTGYLPGA</sequence>
<dbReference type="Gene3D" id="3.40.50.1820">
    <property type="entry name" value="alpha/beta hydrolase"/>
    <property type="match status" value="1"/>
</dbReference>